<protein>
    <submittedName>
        <fullName evidence="1">Uncharacterized protein</fullName>
    </submittedName>
</protein>
<organism evidence="1 2">
    <name type="scientific">Lecanicillium saksenae</name>
    <dbReference type="NCBI Taxonomy" id="468837"/>
    <lineage>
        <taxon>Eukaryota</taxon>
        <taxon>Fungi</taxon>
        <taxon>Dikarya</taxon>
        <taxon>Ascomycota</taxon>
        <taxon>Pezizomycotina</taxon>
        <taxon>Sordariomycetes</taxon>
        <taxon>Hypocreomycetidae</taxon>
        <taxon>Hypocreales</taxon>
        <taxon>Cordycipitaceae</taxon>
        <taxon>Lecanicillium</taxon>
    </lineage>
</organism>
<accession>A0ACC1QMH7</accession>
<comment type="caution">
    <text evidence="1">The sequence shown here is derived from an EMBL/GenBank/DDBJ whole genome shotgun (WGS) entry which is preliminary data.</text>
</comment>
<evidence type="ECO:0000313" key="1">
    <source>
        <dbReference type="EMBL" id="KAJ3481340.1"/>
    </source>
</evidence>
<name>A0ACC1QMH7_9HYPO</name>
<gene>
    <name evidence="1" type="ORF">NLG97_g7844</name>
</gene>
<proteinExistence type="predicted"/>
<keyword evidence="2" id="KW-1185">Reference proteome</keyword>
<evidence type="ECO:0000313" key="2">
    <source>
        <dbReference type="Proteomes" id="UP001148737"/>
    </source>
</evidence>
<dbReference type="EMBL" id="JANAKD010001268">
    <property type="protein sequence ID" value="KAJ3481340.1"/>
    <property type="molecule type" value="Genomic_DNA"/>
</dbReference>
<dbReference type="Proteomes" id="UP001148737">
    <property type="component" value="Unassembled WGS sequence"/>
</dbReference>
<reference evidence="1" key="1">
    <citation type="submission" date="2022-07" db="EMBL/GenBank/DDBJ databases">
        <title>Genome Sequence of Lecanicillium saksenae.</title>
        <authorList>
            <person name="Buettner E."/>
        </authorList>
    </citation>
    <scope>NUCLEOTIDE SEQUENCE</scope>
    <source>
        <strain evidence="1">VT-O1</strain>
    </source>
</reference>
<sequence length="261" mass="29450">MAPDQNCPVLSSSQQLNITEALVYETKETYTTFYITTEDDVLYFGKSPKGKDNITLAEYQRLLHRVPDAEVFPEPPPNVEITVAPDDINKAVAYMKMPCIKCYEDWAGSSTGAEVQLAETMAMERISSSPHPNIVKYLGCRVRRGRITAFFIEKLEQNLEQFAATPAYQQIDKVVFMEAIESAVNHLHGMGLAHNDISSYNIMVKGGMPILIDFGSCRAFGERLDEGGTVGWAKDERSFRSEKEHDMYSLVKLREFLKLQC</sequence>